<dbReference type="RefSeq" id="WP_101516933.1">
    <property type="nucleotide sequence ID" value="NZ_PKUS01000001.1"/>
</dbReference>
<evidence type="ECO:0000313" key="1">
    <source>
        <dbReference type="EMBL" id="PLW70614.1"/>
    </source>
</evidence>
<dbReference type="OrthoDB" id="5741703at2"/>
<keyword evidence="2" id="KW-1185">Reference proteome</keyword>
<evidence type="ECO:0000313" key="2">
    <source>
        <dbReference type="Proteomes" id="UP000235005"/>
    </source>
</evidence>
<dbReference type="Proteomes" id="UP000235005">
    <property type="component" value="Unassembled WGS sequence"/>
</dbReference>
<proteinExistence type="predicted"/>
<dbReference type="EMBL" id="PKUS01000001">
    <property type="protein sequence ID" value="PLW70614.1"/>
    <property type="molecule type" value="Genomic_DNA"/>
</dbReference>
<name>A0A2N5X801_9GAMM</name>
<comment type="caution">
    <text evidence="1">The sequence shown here is derived from an EMBL/GenBank/DDBJ whole genome shotgun (WGS) entry which is preliminary data.</text>
</comment>
<protein>
    <submittedName>
        <fullName evidence="1">Uncharacterized protein</fullName>
    </submittedName>
</protein>
<sequence>MRLIAVLLVLVLPACKLIVEVPETGRVTSASGAHYCFAGKTCTIEVDNASFEDTFTAIPLSSEYRFVRWKKRKNGLCGGKTKACKLATVGFDSNPDLMAILASDERYFLEPVFEPIGGAGANIAELEVIETGKPLVIDSLNRTIGTLQSGTGSGYRFDVHFVGHRQAYTLKLVRWLAPELSSGYYWVAGSMVLYFELENCSKKGKVYAHAAEAAGHVAAASSGVYYIPHPGSAEIGATPGLARSSYIAGENECRALMFSSSDDYPVVEMMRTNLKLKLPVQIDGVLLM</sequence>
<organism evidence="1 2">
    <name type="scientific">Pseudohalioglobus lutimaris</name>
    <dbReference type="NCBI Taxonomy" id="1737061"/>
    <lineage>
        <taxon>Bacteria</taxon>
        <taxon>Pseudomonadati</taxon>
        <taxon>Pseudomonadota</taxon>
        <taxon>Gammaproteobacteria</taxon>
        <taxon>Cellvibrionales</taxon>
        <taxon>Halieaceae</taxon>
        <taxon>Pseudohalioglobus</taxon>
    </lineage>
</organism>
<reference evidence="1 2" key="1">
    <citation type="submission" date="2018-01" db="EMBL/GenBank/DDBJ databases">
        <title>The draft genome sequence of Halioglobus lutimaris HF004.</title>
        <authorList>
            <person name="Du Z.-J."/>
            <person name="Shi M.-J."/>
        </authorList>
    </citation>
    <scope>NUCLEOTIDE SEQUENCE [LARGE SCALE GENOMIC DNA]</scope>
    <source>
        <strain evidence="1 2">HF004</strain>
    </source>
</reference>
<dbReference type="AlphaFoldDB" id="A0A2N5X801"/>
<accession>A0A2N5X801</accession>
<gene>
    <name evidence="1" type="ORF">C0039_00320</name>
</gene>